<dbReference type="Proteomes" id="UP000041254">
    <property type="component" value="Unassembled WGS sequence"/>
</dbReference>
<feature type="region of interest" description="Disordered" evidence="1">
    <location>
        <begin position="19"/>
        <end position="110"/>
    </location>
</feature>
<sequence length="110" mass="12339">MCFQPEFLNSDVALALRESSAPGGRPICPPLEHPIKKKAPVTSTSSCRSGSGSRPTALHPKSHRPRQWRRSSSGWSRDARDSQDARRNQQHERRDPAARRVSRWTPTTLG</sequence>
<proteinExistence type="predicted"/>
<gene>
    <name evidence="2" type="ORF">Vbra_14146</name>
</gene>
<reference evidence="2 3" key="1">
    <citation type="submission" date="2014-11" db="EMBL/GenBank/DDBJ databases">
        <authorList>
            <person name="Zhu J."/>
            <person name="Qi W."/>
            <person name="Song R."/>
        </authorList>
    </citation>
    <scope>NUCLEOTIDE SEQUENCE [LARGE SCALE GENOMIC DNA]</scope>
</reference>
<evidence type="ECO:0000313" key="3">
    <source>
        <dbReference type="Proteomes" id="UP000041254"/>
    </source>
</evidence>
<dbReference type="EMBL" id="CDMY01000356">
    <property type="protein sequence ID" value="CEM05178.1"/>
    <property type="molecule type" value="Genomic_DNA"/>
</dbReference>
<dbReference type="AlphaFoldDB" id="A0A0G4F0D3"/>
<keyword evidence="3" id="KW-1185">Reference proteome</keyword>
<feature type="compositionally biased region" description="Basic residues" evidence="1">
    <location>
        <begin position="60"/>
        <end position="69"/>
    </location>
</feature>
<feature type="compositionally biased region" description="Low complexity" evidence="1">
    <location>
        <begin position="42"/>
        <end position="54"/>
    </location>
</feature>
<name>A0A0G4F0D3_VITBC</name>
<dbReference type="InParanoid" id="A0A0G4F0D3"/>
<feature type="compositionally biased region" description="Basic and acidic residues" evidence="1">
    <location>
        <begin position="77"/>
        <end position="98"/>
    </location>
</feature>
<evidence type="ECO:0000256" key="1">
    <source>
        <dbReference type="SAM" id="MobiDB-lite"/>
    </source>
</evidence>
<protein>
    <submittedName>
        <fullName evidence="2">Uncharacterized protein</fullName>
    </submittedName>
</protein>
<dbReference type="VEuPathDB" id="CryptoDB:Vbra_14146"/>
<organism evidence="2 3">
    <name type="scientific">Vitrella brassicaformis (strain CCMP3155)</name>
    <dbReference type="NCBI Taxonomy" id="1169540"/>
    <lineage>
        <taxon>Eukaryota</taxon>
        <taxon>Sar</taxon>
        <taxon>Alveolata</taxon>
        <taxon>Colpodellida</taxon>
        <taxon>Vitrellaceae</taxon>
        <taxon>Vitrella</taxon>
    </lineage>
</organism>
<evidence type="ECO:0000313" key="2">
    <source>
        <dbReference type="EMBL" id="CEM05178.1"/>
    </source>
</evidence>
<accession>A0A0G4F0D3</accession>